<organism evidence="1 2">
    <name type="scientific">Saprolegnia parasitica (strain CBS 223.65)</name>
    <dbReference type="NCBI Taxonomy" id="695850"/>
    <lineage>
        <taxon>Eukaryota</taxon>
        <taxon>Sar</taxon>
        <taxon>Stramenopiles</taxon>
        <taxon>Oomycota</taxon>
        <taxon>Saprolegniomycetes</taxon>
        <taxon>Saprolegniales</taxon>
        <taxon>Saprolegniaceae</taxon>
        <taxon>Saprolegnia</taxon>
    </lineage>
</organism>
<dbReference type="KEGG" id="spar:SPRG_00211"/>
<keyword evidence="2" id="KW-1185">Reference proteome</keyword>
<sequence>MVPIVRPAKADRQVVAPGPESCALHCADPVARINDAVDRLDWSCLRRVLAVPGNPGYRLCRATEADFETYVASEDQAFKSRYLALNDGFLFIVEIPSPLHSAIADAVNDLMKLATGTMVTHLESSGDAYVDTSHLPEDQRLSRLEPDGSFGPTDASGAILPATLTCWGEYQTIKVEVGVCEGWNHMDRKVLRYAAFTGIQYVLCIYVSPATASTAFMAVRQYKLCSFVHNVLEGPPPAAVAPIPITADTEVELDARRLLALPPHVRIPDGFNNTVVLRLNDALRRTWRSGNPDRTQVAAPF</sequence>
<proteinExistence type="predicted"/>
<dbReference type="GeneID" id="24122863"/>
<dbReference type="VEuPathDB" id="FungiDB:SPRG_00211"/>
<accession>A0A067D8M9</accession>
<dbReference type="RefSeq" id="XP_012193708.1">
    <property type="nucleotide sequence ID" value="XM_012338318.1"/>
</dbReference>
<dbReference type="AlphaFoldDB" id="A0A067D8M9"/>
<evidence type="ECO:0000313" key="1">
    <source>
        <dbReference type="EMBL" id="KDO35362.1"/>
    </source>
</evidence>
<name>A0A067D8M9_SAPPC</name>
<dbReference type="OrthoDB" id="160847at2759"/>
<evidence type="ECO:0000313" key="2">
    <source>
        <dbReference type="Proteomes" id="UP000030745"/>
    </source>
</evidence>
<gene>
    <name evidence="1" type="ORF">SPRG_00211</name>
</gene>
<protein>
    <submittedName>
        <fullName evidence="1">Uncharacterized protein</fullName>
    </submittedName>
</protein>
<reference evidence="1 2" key="1">
    <citation type="journal article" date="2013" name="PLoS Genet.">
        <title>Distinctive expansion of potential virulence genes in the genome of the oomycete fish pathogen Saprolegnia parasitica.</title>
        <authorList>
            <person name="Jiang R.H."/>
            <person name="de Bruijn I."/>
            <person name="Haas B.J."/>
            <person name="Belmonte R."/>
            <person name="Lobach L."/>
            <person name="Christie J."/>
            <person name="van den Ackerveken G."/>
            <person name="Bottin A."/>
            <person name="Bulone V."/>
            <person name="Diaz-Moreno S.M."/>
            <person name="Dumas B."/>
            <person name="Fan L."/>
            <person name="Gaulin E."/>
            <person name="Govers F."/>
            <person name="Grenville-Briggs L.J."/>
            <person name="Horner N.R."/>
            <person name="Levin J.Z."/>
            <person name="Mammella M."/>
            <person name="Meijer H.J."/>
            <person name="Morris P."/>
            <person name="Nusbaum C."/>
            <person name="Oome S."/>
            <person name="Phillips A.J."/>
            <person name="van Rooyen D."/>
            <person name="Rzeszutek E."/>
            <person name="Saraiva M."/>
            <person name="Secombes C.J."/>
            <person name="Seidl M.F."/>
            <person name="Snel B."/>
            <person name="Stassen J.H."/>
            <person name="Sykes S."/>
            <person name="Tripathy S."/>
            <person name="van den Berg H."/>
            <person name="Vega-Arreguin J.C."/>
            <person name="Wawra S."/>
            <person name="Young S.K."/>
            <person name="Zeng Q."/>
            <person name="Dieguez-Uribeondo J."/>
            <person name="Russ C."/>
            <person name="Tyler B.M."/>
            <person name="van West P."/>
        </authorList>
    </citation>
    <scope>NUCLEOTIDE SEQUENCE [LARGE SCALE GENOMIC DNA]</scope>
    <source>
        <strain evidence="1 2">CBS 223.65</strain>
    </source>
</reference>
<dbReference type="OMA" id="HEIFIAE"/>
<dbReference type="EMBL" id="KK583189">
    <property type="protein sequence ID" value="KDO35362.1"/>
    <property type="molecule type" value="Genomic_DNA"/>
</dbReference>
<dbReference type="Proteomes" id="UP000030745">
    <property type="component" value="Unassembled WGS sequence"/>
</dbReference>